<dbReference type="Pfam" id="PF08282">
    <property type="entry name" value="Hydrolase_3"/>
    <property type="match status" value="2"/>
</dbReference>
<gene>
    <name evidence="1" type="ORF">GCM10023198_31380</name>
</gene>
<dbReference type="SUPFAM" id="SSF56784">
    <property type="entry name" value="HAD-like"/>
    <property type="match status" value="1"/>
</dbReference>
<evidence type="ECO:0000313" key="1">
    <source>
        <dbReference type="EMBL" id="GAA4706786.1"/>
    </source>
</evidence>
<name>A0ABP8XH69_9MICO</name>
<reference evidence="2" key="1">
    <citation type="journal article" date="2019" name="Int. J. Syst. Evol. Microbiol.">
        <title>The Global Catalogue of Microorganisms (GCM) 10K type strain sequencing project: providing services to taxonomists for standard genome sequencing and annotation.</title>
        <authorList>
            <consortium name="The Broad Institute Genomics Platform"/>
            <consortium name="The Broad Institute Genome Sequencing Center for Infectious Disease"/>
            <person name="Wu L."/>
            <person name="Ma J."/>
        </authorList>
    </citation>
    <scope>NUCLEOTIDE SEQUENCE [LARGE SCALE GENOMIC DNA]</scope>
    <source>
        <strain evidence="2">JCM 17975</strain>
    </source>
</reference>
<dbReference type="PANTHER" id="PTHR10000">
    <property type="entry name" value="PHOSPHOSERINE PHOSPHATASE"/>
    <property type="match status" value="1"/>
</dbReference>
<protein>
    <submittedName>
        <fullName evidence="1">HAD family hydrolase</fullName>
    </submittedName>
</protein>
<organism evidence="1 2">
    <name type="scientific">Promicromonospora umidemergens</name>
    <dbReference type="NCBI Taxonomy" id="629679"/>
    <lineage>
        <taxon>Bacteria</taxon>
        <taxon>Bacillati</taxon>
        <taxon>Actinomycetota</taxon>
        <taxon>Actinomycetes</taxon>
        <taxon>Micrococcales</taxon>
        <taxon>Promicromonosporaceae</taxon>
        <taxon>Promicromonospora</taxon>
    </lineage>
</organism>
<dbReference type="Gene3D" id="3.40.50.1000">
    <property type="entry name" value="HAD superfamily/HAD-like"/>
    <property type="match status" value="1"/>
</dbReference>
<dbReference type="PANTHER" id="PTHR10000:SF8">
    <property type="entry name" value="HAD SUPERFAMILY HYDROLASE-LIKE, TYPE 3"/>
    <property type="match status" value="1"/>
</dbReference>
<evidence type="ECO:0000313" key="2">
    <source>
        <dbReference type="Proteomes" id="UP001500843"/>
    </source>
</evidence>
<dbReference type="GO" id="GO:0016787">
    <property type="term" value="F:hydrolase activity"/>
    <property type="evidence" value="ECO:0007669"/>
    <property type="project" value="UniProtKB-KW"/>
</dbReference>
<comment type="caution">
    <text evidence="1">The sequence shown here is derived from an EMBL/GenBank/DDBJ whole genome shotgun (WGS) entry which is preliminary data.</text>
</comment>
<dbReference type="InterPro" id="IPR036412">
    <property type="entry name" value="HAD-like_sf"/>
</dbReference>
<accession>A0ABP8XH69</accession>
<sequence>MRGRQATLVALDIDGTIADPGTTEISDAVRAAVAEVRTAGHHVVVATGRSLVGVLPVARSLGLTEGWAVASNGAVTARLDLQAPGGYLLHDVQTFDPLPVVRRARSAYPGVQIAAEEVGLGYRVTRVFAPYEVNGAQRIVDVEKVAEQPTTRMILRSPGIANLRHKLQATGVTVNPDGRDWLDITPPQLSKATALEAVRILLDVHERRTIAVGDGINDIEMLTWAGRGVAMGHAPAEVLAAADDVTGTLEEDGAATVLRSLLPETVPAVR</sequence>
<keyword evidence="1" id="KW-0378">Hydrolase</keyword>
<dbReference type="EMBL" id="BAABHM010000012">
    <property type="protein sequence ID" value="GAA4706786.1"/>
    <property type="molecule type" value="Genomic_DNA"/>
</dbReference>
<dbReference type="InterPro" id="IPR023214">
    <property type="entry name" value="HAD_sf"/>
</dbReference>
<dbReference type="Gene3D" id="3.30.1240.10">
    <property type="match status" value="1"/>
</dbReference>
<dbReference type="Proteomes" id="UP001500843">
    <property type="component" value="Unassembled WGS sequence"/>
</dbReference>
<proteinExistence type="predicted"/>
<keyword evidence="2" id="KW-1185">Reference proteome</keyword>
<dbReference type="PROSITE" id="PS01229">
    <property type="entry name" value="COF_2"/>
    <property type="match status" value="1"/>
</dbReference>